<dbReference type="Proteomes" id="UP000002247">
    <property type="component" value="Chromosome"/>
</dbReference>
<keyword evidence="1" id="KW-0732">Signal</keyword>
<organism evidence="2 3">
    <name type="scientific">Segniliparus rotundus (strain ATCC BAA-972 / CDC 1076 / CIP 108378 / DSM 44985 / JCM 13578)</name>
    <dbReference type="NCBI Taxonomy" id="640132"/>
    <lineage>
        <taxon>Bacteria</taxon>
        <taxon>Bacillati</taxon>
        <taxon>Actinomycetota</taxon>
        <taxon>Actinomycetes</taxon>
        <taxon>Mycobacteriales</taxon>
        <taxon>Segniliparaceae</taxon>
        <taxon>Segniliparus</taxon>
    </lineage>
</organism>
<reference evidence="2 3" key="1">
    <citation type="journal article" date="2010" name="Stand. Genomic Sci.">
        <title>Complete genome sequence of Segniliparus rotundus type strain (CDC 1076).</title>
        <authorList>
            <person name="Sikorski J."/>
            <person name="Lapidus A."/>
            <person name="Copeland A."/>
            <person name="Misra M."/>
            <person name="Glavina Del Rio T."/>
            <person name="Nolan M."/>
            <person name="Lucas S."/>
            <person name="Chen F."/>
            <person name="Tice H."/>
            <person name="Cheng J.F."/>
            <person name="Jando M."/>
            <person name="Schneider S."/>
            <person name="Bruce D."/>
            <person name="Goodwin L."/>
            <person name="Pitluck S."/>
            <person name="Liolios K."/>
            <person name="Mikhailova N."/>
            <person name="Pati A."/>
            <person name="Ivanova N."/>
            <person name="Mavromatis K."/>
            <person name="Chen A."/>
            <person name="Palaniappan K."/>
            <person name="Chertkov O."/>
            <person name="Land M."/>
            <person name="Hauser L."/>
            <person name="Chang Y.J."/>
            <person name="Jeffries C.D."/>
            <person name="Brettin T."/>
            <person name="Detter J.C."/>
            <person name="Han C."/>
            <person name="Rohde M."/>
            <person name="Goker M."/>
            <person name="Bristow J."/>
            <person name="Eisen J.A."/>
            <person name="Markowitz V."/>
            <person name="Hugenholtz P."/>
            <person name="Kyrpides N.C."/>
            <person name="Klenk H.P."/>
        </authorList>
    </citation>
    <scope>NUCLEOTIDE SEQUENCE [LARGE SCALE GENOMIC DNA]</scope>
    <source>
        <strain evidence="3">ATCC BAA-972 / CDC 1076 / CIP 108378 / DSM 44985 / JCM 13578</strain>
    </source>
</reference>
<dbReference type="AlphaFoldDB" id="D6ZB53"/>
<dbReference type="KEGG" id="srt:Srot_0325"/>
<dbReference type="RefSeq" id="WP_013137268.1">
    <property type="nucleotide sequence ID" value="NC_014168.1"/>
</dbReference>
<keyword evidence="3" id="KW-1185">Reference proteome</keyword>
<feature type="chain" id="PRO_5038893052" evidence="1">
    <location>
        <begin position="18"/>
        <end position="164"/>
    </location>
</feature>
<name>D6ZB53_SEGRD</name>
<accession>D6ZB53</accession>
<gene>
    <name evidence="2" type="ordered locus">Srot_0325</name>
</gene>
<evidence type="ECO:0000256" key="1">
    <source>
        <dbReference type="SAM" id="SignalP"/>
    </source>
</evidence>
<dbReference type="HOGENOM" id="CLU_1617873_0_0_11"/>
<dbReference type="STRING" id="640132.Srot_0325"/>
<evidence type="ECO:0000313" key="3">
    <source>
        <dbReference type="Proteomes" id="UP000002247"/>
    </source>
</evidence>
<evidence type="ECO:0000313" key="2">
    <source>
        <dbReference type="EMBL" id="ADG96812.1"/>
    </source>
</evidence>
<proteinExistence type="predicted"/>
<sequence length="164" mass="17356">MKVAVLWSLALAWPALAVFAGQRPAVADEPSEVVYRVMYPSLPPQARKEYTITVRDGVAEFVVHAGSLEDPVLVRDAAVVPEDVVGELRSGEPGLAGPWGPAPLCVGAFESELDVTTGQGPRHVTGSGCGGRAGAAIEAYIGPVKRLFDLDRLLGERRLAPDDQ</sequence>
<protein>
    <submittedName>
        <fullName evidence="2">Uncharacterized protein</fullName>
    </submittedName>
</protein>
<dbReference type="EMBL" id="CP001958">
    <property type="protein sequence ID" value="ADG96812.1"/>
    <property type="molecule type" value="Genomic_DNA"/>
</dbReference>
<feature type="signal peptide" evidence="1">
    <location>
        <begin position="1"/>
        <end position="17"/>
    </location>
</feature>